<dbReference type="GO" id="GO:0005777">
    <property type="term" value="C:peroxisome"/>
    <property type="evidence" value="ECO:0007669"/>
    <property type="project" value="UniProtKB-SubCell"/>
</dbReference>
<evidence type="ECO:0000256" key="4">
    <source>
        <dbReference type="ARBA" id="ARBA00023140"/>
    </source>
</evidence>
<dbReference type="OrthoDB" id="10253869at2759"/>
<dbReference type="Gene3D" id="3.40.50.12780">
    <property type="entry name" value="N-terminal domain of ligase-like"/>
    <property type="match status" value="1"/>
</dbReference>
<comment type="similarity">
    <text evidence="2">Belongs to the ATP-dependent AMP-binding enzyme family.</text>
</comment>
<dbReference type="InterPro" id="IPR020845">
    <property type="entry name" value="AMP-binding_CS"/>
</dbReference>
<evidence type="ECO:0000256" key="3">
    <source>
        <dbReference type="ARBA" id="ARBA00022598"/>
    </source>
</evidence>
<dbReference type="Pfam" id="PF00501">
    <property type="entry name" value="AMP-binding"/>
    <property type="match status" value="1"/>
</dbReference>
<dbReference type="PANTHER" id="PTHR24096">
    <property type="entry name" value="LONG-CHAIN-FATTY-ACID--COA LIGASE"/>
    <property type="match status" value="1"/>
</dbReference>
<evidence type="ECO:0000256" key="1">
    <source>
        <dbReference type="ARBA" id="ARBA00004275"/>
    </source>
</evidence>
<dbReference type="Gene3D" id="3.30.300.30">
    <property type="match status" value="1"/>
</dbReference>
<dbReference type="PANTHER" id="PTHR24096:SF149">
    <property type="entry name" value="AMP-BINDING DOMAIN-CONTAINING PROTEIN-RELATED"/>
    <property type="match status" value="1"/>
</dbReference>
<keyword evidence="3" id="KW-0436">Ligase</keyword>
<keyword evidence="4" id="KW-0576">Peroxisome</keyword>
<dbReference type="FunFam" id="3.30.300.30:FF:000007">
    <property type="entry name" value="4-coumarate--CoA ligase 2"/>
    <property type="match status" value="1"/>
</dbReference>
<gene>
    <name evidence="7" type="ORF">GE061_014773</name>
</gene>
<dbReference type="Pfam" id="PF13193">
    <property type="entry name" value="AMP-binding_C"/>
    <property type="match status" value="1"/>
</dbReference>
<comment type="caution">
    <text evidence="7">The sequence shown here is derived from an EMBL/GenBank/DDBJ whole genome shotgun (WGS) entry which is preliminary data.</text>
</comment>
<reference evidence="7" key="1">
    <citation type="journal article" date="2021" name="Mol. Ecol. Resour.">
        <title>Apolygus lucorum genome provides insights into omnivorousness and mesophyll feeding.</title>
        <authorList>
            <person name="Liu Y."/>
            <person name="Liu H."/>
            <person name="Wang H."/>
            <person name="Huang T."/>
            <person name="Liu B."/>
            <person name="Yang B."/>
            <person name="Yin L."/>
            <person name="Li B."/>
            <person name="Zhang Y."/>
            <person name="Zhang S."/>
            <person name="Jiang F."/>
            <person name="Zhang X."/>
            <person name="Ren Y."/>
            <person name="Wang B."/>
            <person name="Wang S."/>
            <person name="Lu Y."/>
            <person name="Wu K."/>
            <person name="Fan W."/>
            <person name="Wang G."/>
        </authorList>
    </citation>
    <scope>NUCLEOTIDE SEQUENCE</scope>
    <source>
        <strain evidence="7">12Hb</strain>
    </source>
</reference>
<protein>
    <recommendedName>
        <fullName evidence="9">Luciferin 4-monooxygenase</fullName>
    </recommendedName>
</protein>
<organism evidence="7 8">
    <name type="scientific">Apolygus lucorum</name>
    <name type="common">Small green plant bug</name>
    <name type="synonym">Lygocoris lucorum</name>
    <dbReference type="NCBI Taxonomy" id="248454"/>
    <lineage>
        <taxon>Eukaryota</taxon>
        <taxon>Metazoa</taxon>
        <taxon>Ecdysozoa</taxon>
        <taxon>Arthropoda</taxon>
        <taxon>Hexapoda</taxon>
        <taxon>Insecta</taxon>
        <taxon>Pterygota</taxon>
        <taxon>Neoptera</taxon>
        <taxon>Paraneoptera</taxon>
        <taxon>Hemiptera</taxon>
        <taxon>Heteroptera</taxon>
        <taxon>Panheteroptera</taxon>
        <taxon>Cimicomorpha</taxon>
        <taxon>Miridae</taxon>
        <taxon>Mirini</taxon>
        <taxon>Apolygus</taxon>
    </lineage>
</organism>
<evidence type="ECO:0000259" key="5">
    <source>
        <dbReference type="Pfam" id="PF00501"/>
    </source>
</evidence>
<evidence type="ECO:0000313" key="8">
    <source>
        <dbReference type="Proteomes" id="UP000466442"/>
    </source>
</evidence>
<dbReference type="Proteomes" id="UP000466442">
    <property type="component" value="Unassembled WGS sequence"/>
</dbReference>
<comment type="subcellular location">
    <subcellularLocation>
        <location evidence="1">Peroxisome</location>
    </subcellularLocation>
</comment>
<dbReference type="PROSITE" id="PS00455">
    <property type="entry name" value="AMP_BINDING"/>
    <property type="match status" value="1"/>
</dbReference>
<dbReference type="InterPro" id="IPR042099">
    <property type="entry name" value="ANL_N_sf"/>
</dbReference>
<proteinExistence type="inferred from homology"/>
<dbReference type="SUPFAM" id="SSF56801">
    <property type="entry name" value="Acetyl-CoA synthetase-like"/>
    <property type="match status" value="1"/>
</dbReference>
<evidence type="ECO:0000259" key="6">
    <source>
        <dbReference type="Pfam" id="PF13193"/>
    </source>
</evidence>
<dbReference type="InterPro" id="IPR045851">
    <property type="entry name" value="AMP-bd_C_sf"/>
</dbReference>
<dbReference type="InterPro" id="IPR025110">
    <property type="entry name" value="AMP-bd_C"/>
</dbReference>
<keyword evidence="8" id="KW-1185">Reference proteome</keyword>
<evidence type="ECO:0008006" key="9">
    <source>
        <dbReference type="Google" id="ProtNLM"/>
    </source>
</evidence>
<dbReference type="EMBL" id="WIXP02000006">
    <property type="protein sequence ID" value="KAF6209030.1"/>
    <property type="molecule type" value="Genomic_DNA"/>
</dbReference>
<feature type="domain" description="AMP-binding enzyme C-terminal" evidence="6">
    <location>
        <begin position="450"/>
        <end position="525"/>
    </location>
</feature>
<evidence type="ECO:0000313" key="7">
    <source>
        <dbReference type="EMBL" id="KAF6209030.1"/>
    </source>
</evidence>
<feature type="domain" description="AMP-dependent synthetase/ligase" evidence="5">
    <location>
        <begin position="26"/>
        <end position="399"/>
    </location>
</feature>
<accession>A0A8S9XJ02</accession>
<sequence length="542" mass="60429">MAIGTMQEDDERIDYSQDLPTLVLHNLRKFRDKTFLVDGLRDTKKTFKEVHDDAIVYSLALKKLGVGDGSYVALLSESQANAYTFKIAVWLAGGCVCPLNFHLMPGEISKTINISTADIIYCSTEQLPIYEEKIKQNLDKPLRVITDERHDQYSSLEVIKKEQKLSQNELSSFSTISHDPREHITYLLFTSGTTGVPKGVKLSSIASLLNGCRVSSGKTSTLATSPLYWISNSSIFVNSILEGIEFIFPGVKYLPGTQKEDPYHLLECIQKYKPGKWMAGIATALDLCVLPNVKNYDLSSLTHISAGGSLILPSQKKFMCDTLFHGRNIIQERYGTTENGFLNRQWSFPPPDFDSPKSASFGPLSPGVIAKIVDDSGNELGPNQVGEIVVKSNCIMNGYINKEFTEKYTPDDWYPLGDLGYYDEDGWFYFKARAKELIKYRGIQLMPADVEKVLLQHPDVVEVCVTGKPHPVVGEEPTAFVVKKENSSLTEDELVAFVAERVDDSKQLRGGVIFTESLPKSGAGKLLRKNVKDILLKMYADS</sequence>
<dbReference type="InterPro" id="IPR000873">
    <property type="entry name" value="AMP-dep_synth/lig_dom"/>
</dbReference>
<dbReference type="AlphaFoldDB" id="A0A8S9XJ02"/>
<name>A0A8S9XJ02_APOLU</name>
<evidence type="ECO:0000256" key="2">
    <source>
        <dbReference type="ARBA" id="ARBA00006432"/>
    </source>
</evidence>
<dbReference type="GO" id="GO:0016405">
    <property type="term" value="F:CoA-ligase activity"/>
    <property type="evidence" value="ECO:0007669"/>
    <property type="project" value="TreeGrafter"/>
</dbReference>